<dbReference type="OrthoDB" id="8434746at2"/>
<proteinExistence type="predicted"/>
<organism evidence="2 3">
    <name type="scientific">Photobacterium piscicola</name>
    <dbReference type="NCBI Taxonomy" id="1378299"/>
    <lineage>
        <taxon>Bacteria</taxon>
        <taxon>Pseudomonadati</taxon>
        <taxon>Pseudomonadota</taxon>
        <taxon>Gammaproteobacteria</taxon>
        <taxon>Vibrionales</taxon>
        <taxon>Vibrionaceae</taxon>
        <taxon>Photobacterium</taxon>
    </lineage>
</organism>
<accession>A0A1T5HVW1</accession>
<keyword evidence="1" id="KW-0175">Coiled coil</keyword>
<dbReference type="RefSeq" id="WP_080155816.1">
    <property type="nucleotide sequence ID" value="NZ_FUZI01000001.1"/>
</dbReference>
<dbReference type="NCBIfam" id="NF041743">
    <property type="entry name" value="RdrA"/>
    <property type="match status" value="1"/>
</dbReference>
<dbReference type="Proteomes" id="UP000189966">
    <property type="component" value="Unassembled WGS sequence"/>
</dbReference>
<dbReference type="AlphaFoldDB" id="A0A1T5HVW1"/>
<dbReference type="EMBL" id="FUZI01000001">
    <property type="protein sequence ID" value="SKC30978.1"/>
    <property type="molecule type" value="Genomic_DNA"/>
</dbReference>
<dbReference type="SUPFAM" id="SSF52540">
    <property type="entry name" value="P-loop containing nucleoside triphosphate hydrolases"/>
    <property type="match status" value="1"/>
</dbReference>
<evidence type="ECO:0000256" key="1">
    <source>
        <dbReference type="SAM" id="Coils"/>
    </source>
</evidence>
<reference evidence="2 3" key="1">
    <citation type="submission" date="2017-02" db="EMBL/GenBank/DDBJ databases">
        <authorList>
            <person name="Peterson S.W."/>
        </authorList>
    </citation>
    <scope>NUCLEOTIDE SEQUENCE [LARGE SCALE GENOMIC DNA]</scope>
    <source>
        <strain evidence="3">type strain: NCCB 100098</strain>
    </source>
</reference>
<dbReference type="InterPro" id="IPR027417">
    <property type="entry name" value="P-loop_NTPase"/>
</dbReference>
<sequence length="835" mass="96378">MTNILKLNYTKAEYRDDYSDSSGEFWQCEAQESLINKLEITLREAKEYKENRKQNNNKTWLSHNAILVSGQRGTGKTVFLRNCEKLWSKACKKENPNNIQEEELKFLNVIDPTMLVNNDHFSNVIIAQIYYVVEKKIKISSGCNGVSSVSEQKKMHFYNSLKKLADALGKKDDFNGHSGIDKILQYNSGIQIENYFHLFIESAINLLGCQALVLPIDDVDMTLGRAFEVVDDVRRLLGCPYIIPIVSGDMRLYEQMTNVHFDSNAYNNEAKNDGLIAEGSLVSKELTTSYLTKVFPNQMRIGLRPLTQIIQKLNIVNHENDTGLKISEYYSLIFNRFYFLCSNEEVIINWPEPESARELTQLVRSINPEVLRDKSINTVWMAYQSWATQKKNGVSFTNAMSWFSLNNLDNGSSFNIESLIAFNPKMQMSKDRYPWANKDFFGSQIDSLNSMFSLQPKQMSAQLNGNLSILESAYNKKSYTLRSMPPYEFFDDKKYITQGSIKNTNSFLSEESKIKANILLDVYTYGDYYSTLSNTYQYVFCSRAFELILFSFVNKSLDVEKDIYNILGRRPFYSIFNANPTKVIQDGDDEEEVEKESDSKRSSAEILASKINEWKINNREFFDEINSSDLISIFSFMFNKTFSALNLYKSKKTYSDEYLTDLARRFELILINSAMTASIKGHAINANVAQTDKYSTLRNYKAFEKYDRTITRNNEKLREENIPGGFCMRFIDVLWDHPIFDINNSKGTLDSLFSLGKVDLENKLVKLRDDLKLRTIKQVSTLKNKLKELNEIDRIILETFIKENKITNKTLLVDPKELNANLLRAIQLYIEGDDA</sequence>
<name>A0A1T5HVW1_9GAMM</name>
<gene>
    <name evidence="2" type="ORF">CZ809_00456</name>
</gene>
<evidence type="ECO:0000313" key="2">
    <source>
        <dbReference type="EMBL" id="SKC30978.1"/>
    </source>
</evidence>
<feature type="coiled-coil region" evidence="1">
    <location>
        <begin position="28"/>
        <end position="58"/>
    </location>
</feature>
<evidence type="ECO:0000313" key="3">
    <source>
        <dbReference type="Proteomes" id="UP000189966"/>
    </source>
</evidence>
<protein>
    <submittedName>
        <fullName evidence="2">Uncharacterized protein</fullName>
    </submittedName>
</protein>